<feature type="transmembrane region" description="Helical" evidence="10">
    <location>
        <begin position="316"/>
        <end position="335"/>
    </location>
</feature>
<feature type="modified residue" description="FMN phosphoryl threonine" evidence="10">
    <location>
        <position position="180"/>
    </location>
</feature>
<dbReference type="InterPro" id="IPR004338">
    <property type="entry name" value="NqrB/RnfD"/>
</dbReference>
<feature type="transmembrane region" description="Helical" evidence="10">
    <location>
        <begin position="45"/>
        <end position="64"/>
    </location>
</feature>
<comment type="function">
    <text evidence="10">Part of a membrane-bound complex that couples electron transfer with translocation of ions across the membrane.</text>
</comment>
<comment type="subcellular location">
    <subcellularLocation>
        <location evidence="10">Cell inner membrane</location>
        <topology evidence="10">Multi-pass membrane protein</topology>
    </subcellularLocation>
</comment>
<evidence type="ECO:0000256" key="3">
    <source>
        <dbReference type="ARBA" id="ARBA00022630"/>
    </source>
</evidence>
<evidence type="ECO:0000256" key="2">
    <source>
        <dbReference type="ARBA" id="ARBA00022553"/>
    </source>
</evidence>
<reference evidence="11 12" key="1">
    <citation type="submission" date="2019-03" db="EMBL/GenBank/DDBJ databases">
        <title>Genomic Encyclopedia of Type Strains, Phase IV (KMG-IV): sequencing the most valuable type-strain genomes for metagenomic binning, comparative biology and taxonomic classification.</title>
        <authorList>
            <person name="Goeker M."/>
        </authorList>
    </citation>
    <scope>NUCLEOTIDE SEQUENCE [LARGE SCALE GENOMIC DNA]</scope>
    <source>
        <strain evidence="11 12">DSM 24830</strain>
    </source>
</reference>
<comment type="caution">
    <text evidence="11">The sequence shown here is derived from an EMBL/GenBank/DDBJ whole genome shotgun (WGS) entry which is preliminary data.</text>
</comment>
<keyword evidence="10" id="KW-1003">Cell membrane</keyword>
<feature type="transmembrane region" description="Helical" evidence="10">
    <location>
        <begin position="20"/>
        <end position="39"/>
    </location>
</feature>
<proteinExistence type="inferred from homology"/>
<name>A0A4R1F2L0_9GAMM</name>
<sequence length="360" mass="40041">MKFKTKTSPFLNSSQNINSVMLQVLLALIPGTLTLMYFFGTGILLNVIISIVFAVSLETLALIIRKRPLLPFLSDLSAIVTAWLFALTLPPLMPWWIIFVGIFFAIIIAKHLYGGLGYNPFNPAMVGFAVLIVSFPFEMSQWVHPRTFGDLGAYDFSLMEKLSFIFGNQKPAWDAITMATPLDEVKTGLRAGTDFSSVMKESSYLQTLSQNTWLWSSLAFMLGGIWLLYKKVIQWQIPVALLGTLFLLSAVFYLFSADSFASPLFHITSGATILGAFFIATDPVSASTTPVGKLIYGASIGFFIYIIRVWGNYPDAIAFAVLIMNMAVPMIDYYTQPRVFGHKPSFFSSGATQRKQDKKL</sequence>
<keyword evidence="3 10" id="KW-0285">Flavoprotein</keyword>
<evidence type="ECO:0000256" key="8">
    <source>
        <dbReference type="ARBA" id="ARBA00022989"/>
    </source>
</evidence>
<evidence type="ECO:0000313" key="11">
    <source>
        <dbReference type="EMBL" id="TCJ86772.1"/>
    </source>
</evidence>
<evidence type="ECO:0000256" key="5">
    <source>
        <dbReference type="ARBA" id="ARBA00022692"/>
    </source>
</evidence>
<feature type="transmembrane region" description="Helical" evidence="10">
    <location>
        <begin position="212"/>
        <end position="229"/>
    </location>
</feature>
<dbReference type="AlphaFoldDB" id="A0A4R1F2L0"/>
<gene>
    <name evidence="10" type="primary">rnfD</name>
    <name evidence="11" type="ORF">EV695_1266</name>
</gene>
<feature type="transmembrane region" description="Helical" evidence="10">
    <location>
        <begin position="120"/>
        <end position="137"/>
    </location>
</feature>
<keyword evidence="5 10" id="KW-0812">Transmembrane</keyword>
<dbReference type="GO" id="GO:0022900">
    <property type="term" value="P:electron transport chain"/>
    <property type="evidence" value="ECO:0007669"/>
    <property type="project" value="UniProtKB-UniRule"/>
</dbReference>
<keyword evidence="9 10" id="KW-0472">Membrane</keyword>
<dbReference type="NCBIfam" id="TIGR01946">
    <property type="entry name" value="rnfD"/>
    <property type="match status" value="1"/>
</dbReference>
<keyword evidence="2 10" id="KW-0597">Phosphoprotein</keyword>
<feature type="transmembrane region" description="Helical" evidence="10">
    <location>
        <begin position="261"/>
        <end position="279"/>
    </location>
</feature>
<protein>
    <recommendedName>
        <fullName evidence="10">Ion-translocating oxidoreductase complex subunit D</fullName>
        <ecNumber evidence="10">7.-.-.-</ecNumber>
    </recommendedName>
    <alternativeName>
        <fullName evidence="10">Rnf electron transport complex subunit D</fullName>
    </alternativeName>
</protein>
<evidence type="ECO:0000256" key="10">
    <source>
        <dbReference type="HAMAP-Rule" id="MF_00462"/>
    </source>
</evidence>
<feature type="transmembrane region" description="Helical" evidence="10">
    <location>
        <begin position="291"/>
        <end position="310"/>
    </location>
</feature>
<keyword evidence="6 10" id="KW-1278">Translocase</keyword>
<dbReference type="EC" id="7.-.-.-" evidence="10"/>
<dbReference type="NCBIfam" id="NF002011">
    <property type="entry name" value="PRK00816.1"/>
    <property type="match status" value="1"/>
</dbReference>
<evidence type="ECO:0000313" key="12">
    <source>
        <dbReference type="Proteomes" id="UP000294887"/>
    </source>
</evidence>
<keyword evidence="10" id="KW-0997">Cell inner membrane</keyword>
<dbReference type="PANTHER" id="PTHR30578">
    <property type="entry name" value="ELECTRON TRANSPORT COMPLEX PROTEIN RNFD"/>
    <property type="match status" value="1"/>
</dbReference>
<dbReference type="InterPro" id="IPR011303">
    <property type="entry name" value="RnfD_bac"/>
</dbReference>
<dbReference type="RefSeq" id="WP_131905106.1">
    <property type="nucleotide sequence ID" value="NZ_BAAAFU010000004.1"/>
</dbReference>
<evidence type="ECO:0000256" key="6">
    <source>
        <dbReference type="ARBA" id="ARBA00022967"/>
    </source>
</evidence>
<comment type="subunit">
    <text evidence="10">The complex is composed of six subunits: RnfA, RnfB, RnfC, RnfD, RnfE and RnfG.</text>
</comment>
<evidence type="ECO:0000256" key="7">
    <source>
        <dbReference type="ARBA" id="ARBA00022982"/>
    </source>
</evidence>
<dbReference type="GO" id="GO:0055085">
    <property type="term" value="P:transmembrane transport"/>
    <property type="evidence" value="ECO:0007669"/>
    <property type="project" value="InterPro"/>
</dbReference>
<accession>A0A4R1F2L0</accession>
<keyword evidence="12" id="KW-1185">Reference proteome</keyword>
<keyword evidence="1 10" id="KW-0813">Transport</keyword>
<dbReference type="HAMAP" id="MF_00462">
    <property type="entry name" value="RsxD_RnfD"/>
    <property type="match status" value="1"/>
</dbReference>
<dbReference type="Pfam" id="PF03116">
    <property type="entry name" value="NQR2_RnfD_RnfE"/>
    <property type="match status" value="1"/>
</dbReference>
<evidence type="ECO:0000256" key="1">
    <source>
        <dbReference type="ARBA" id="ARBA00022448"/>
    </source>
</evidence>
<evidence type="ECO:0000256" key="9">
    <source>
        <dbReference type="ARBA" id="ARBA00023136"/>
    </source>
</evidence>
<keyword evidence="8 10" id="KW-1133">Transmembrane helix</keyword>
<dbReference type="GO" id="GO:0005886">
    <property type="term" value="C:plasma membrane"/>
    <property type="evidence" value="ECO:0007669"/>
    <property type="project" value="UniProtKB-SubCell"/>
</dbReference>
<dbReference type="OrthoDB" id="9776359at2"/>
<feature type="transmembrane region" description="Helical" evidence="10">
    <location>
        <begin position="95"/>
        <end position="113"/>
    </location>
</feature>
<dbReference type="EMBL" id="SMFQ01000003">
    <property type="protein sequence ID" value="TCJ86772.1"/>
    <property type="molecule type" value="Genomic_DNA"/>
</dbReference>
<feature type="transmembrane region" description="Helical" evidence="10">
    <location>
        <begin position="236"/>
        <end position="255"/>
    </location>
</feature>
<dbReference type="Proteomes" id="UP000294887">
    <property type="component" value="Unassembled WGS sequence"/>
</dbReference>
<organism evidence="11 12">
    <name type="scientific">Cocleimonas flava</name>
    <dbReference type="NCBI Taxonomy" id="634765"/>
    <lineage>
        <taxon>Bacteria</taxon>
        <taxon>Pseudomonadati</taxon>
        <taxon>Pseudomonadota</taxon>
        <taxon>Gammaproteobacteria</taxon>
        <taxon>Thiotrichales</taxon>
        <taxon>Thiotrichaceae</taxon>
        <taxon>Cocleimonas</taxon>
    </lineage>
</organism>
<comment type="cofactor">
    <cofactor evidence="10">
        <name>FMN</name>
        <dbReference type="ChEBI" id="CHEBI:58210"/>
    </cofactor>
</comment>
<evidence type="ECO:0000256" key="4">
    <source>
        <dbReference type="ARBA" id="ARBA00022643"/>
    </source>
</evidence>
<keyword evidence="7 10" id="KW-0249">Electron transport</keyword>
<comment type="similarity">
    <text evidence="10">Belongs to the NqrB/RnfD family.</text>
</comment>
<dbReference type="PANTHER" id="PTHR30578:SF0">
    <property type="entry name" value="ION-TRANSLOCATING OXIDOREDUCTASE COMPLEX SUBUNIT D"/>
    <property type="match status" value="1"/>
</dbReference>
<keyword evidence="4 10" id="KW-0288">FMN</keyword>